<dbReference type="Pfam" id="PF01554">
    <property type="entry name" value="MatE"/>
    <property type="match status" value="1"/>
</dbReference>
<keyword evidence="4" id="KW-1185">Reference proteome</keyword>
<protein>
    <submittedName>
        <fullName evidence="3">Uncharacterized protein</fullName>
    </submittedName>
</protein>
<feature type="transmembrane region" description="Helical" evidence="2">
    <location>
        <begin position="26"/>
        <end position="48"/>
    </location>
</feature>
<sequence length="61" mass="6377">MAASTILQYGMQIVGVMMVGHLGDELLLSGVSIASSFINVTGCSVLLLPSCEMVSFNMGHD</sequence>
<comment type="similarity">
    <text evidence="1">Belongs to the multi antimicrobial extrusion (MATE) (TC 2.A.66.1) family.</text>
</comment>
<dbReference type="Proteomes" id="UP001642487">
    <property type="component" value="Chromosome 11"/>
</dbReference>
<evidence type="ECO:0000313" key="3">
    <source>
        <dbReference type="EMBL" id="CAK9313971.1"/>
    </source>
</evidence>
<evidence type="ECO:0000256" key="2">
    <source>
        <dbReference type="SAM" id="Phobius"/>
    </source>
</evidence>
<organism evidence="3 4">
    <name type="scientific">Citrullus colocynthis</name>
    <name type="common">colocynth</name>
    <dbReference type="NCBI Taxonomy" id="252529"/>
    <lineage>
        <taxon>Eukaryota</taxon>
        <taxon>Viridiplantae</taxon>
        <taxon>Streptophyta</taxon>
        <taxon>Embryophyta</taxon>
        <taxon>Tracheophyta</taxon>
        <taxon>Spermatophyta</taxon>
        <taxon>Magnoliopsida</taxon>
        <taxon>eudicotyledons</taxon>
        <taxon>Gunneridae</taxon>
        <taxon>Pentapetalae</taxon>
        <taxon>rosids</taxon>
        <taxon>fabids</taxon>
        <taxon>Cucurbitales</taxon>
        <taxon>Cucurbitaceae</taxon>
        <taxon>Benincaseae</taxon>
        <taxon>Citrullus</taxon>
    </lineage>
</organism>
<keyword evidence="2" id="KW-0472">Membrane</keyword>
<evidence type="ECO:0000256" key="1">
    <source>
        <dbReference type="ARBA" id="ARBA00010199"/>
    </source>
</evidence>
<dbReference type="InterPro" id="IPR002528">
    <property type="entry name" value="MATE_fam"/>
</dbReference>
<keyword evidence="2" id="KW-0812">Transmembrane</keyword>
<reference evidence="3 4" key="1">
    <citation type="submission" date="2024-03" db="EMBL/GenBank/DDBJ databases">
        <authorList>
            <person name="Gkanogiannis A."/>
            <person name="Becerra Lopez-Lavalle L."/>
        </authorList>
    </citation>
    <scope>NUCLEOTIDE SEQUENCE [LARGE SCALE GENOMIC DNA]</scope>
</reference>
<keyword evidence="2" id="KW-1133">Transmembrane helix</keyword>
<gene>
    <name evidence="3" type="ORF">CITCOLO1_LOCUS5711</name>
</gene>
<evidence type="ECO:0000313" key="4">
    <source>
        <dbReference type="Proteomes" id="UP001642487"/>
    </source>
</evidence>
<accession>A0ABP0Y493</accession>
<dbReference type="EMBL" id="OZ021745">
    <property type="protein sequence ID" value="CAK9313971.1"/>
    <property type="molecule type" value="Genomic_DNA"/>
</dbReference>
<name>A0ABP0Y493_9ROSI</name>
<proteinExistence type="inferred from homology"/>